<dbReference type="RefSeq" id="WP_188906864.1">
    <property type="nucleotide sequence ID" value="NZ_BMIQ01000001.1"/>
</dbReference>
<keyword evidence="3 8" id="KW-0436">Ligase</keyword>
<dbReference type="Proteomes" id="UP000644699">
    <property type="component" value="Unassembled WGS sequence"/>
</dbReference>
<dbReference type="GO" id="GO:0006424">
    <property type="term" value="P:glutamyl-tRNA aminoacylation"/>
    <property type="evidence" value="ECO:0007669"/>
    <property type="project" value="UniProtKB-UniRule"/>
</dbReference>
<evidence type="ECO:0000259" key="9">
    <source>
        <dbReference type="Pfam" id="PF00749"/>
    </source>
</evidence>
<dbReference type="GO" id="GO:0005524">
    <property type="term" value="F:ATP binding"/>
    <property type="evidence" value="ECO:0007669"/>
    <property type="project" value="UniProtKB-UniRule"/>
</dbReference>
<dbReference type="InterPro" id="IPR020058">
    <property type="entry name" value="Glu/Gln-tRNA-synth_Ib_cat-dom"/>
</dbReference>
<dbReference type="SUPFAM" id="SSF48163">
    <property type="entry name" value="An anticodon-binding domain of class I aminoacyl-tRNA synthetases"/>
    <property type="match status" value="1"/>
</dbReference>
<dbReference type="GO" id="GO:0000049">
    <property type="term" value="F:tRNA binding"/>
    <property type="evidence" value="ECO:0007669"/>
    <property type="project" value="InterPro"/>
</dbReference>
<dbReference type="InterPro" id="IPR000924">
    <property type="entry name" value="Glu/Gln-tRNA-synth"/>
</dbReference>
<dbReference type="InterPro" id="IPR020751">
    <property type="entry name" value="aa-tRNA-synth_I_codon-bd_sub2"/>
</dbReference>
<dbReference type="InterPro" id="IPR049940">
    <property type="entry name" value="GluQ/Sye"/>
</dbReference>
<reference evidence="11" key="2">
    <citation type="submission" date="2020-09" db="EMBL/GenBank/DDBJ databases">
        <authorList>
            <person name="Sun Q."/>
            <person name="Zhou Y."/>
        </authorList>
    </citation>
    <scope>NUCLEOTIDE SEQUENCE</scope>
    <source>
        <strain evidence="11">CGMCC 1.15367</strain>
    </source>
</reference>
<organism evidence="11 12">
    <name type="scientific">Aureimonas endophytica</name>
    <dbReference type="NCBI Taxonomy" id="2027858"/>
    <lineage>
        <taxon>Bacteria</taxon>
        <taxon>Pseudomonadati</taxon>
        <taxon>Pseudomonadota</taxon>
        <taxon>Alphaproteobacteria</taxon>
        <taxon>Hyphomicrobiales</taxon>
        <taxon>Aurantimonadaceae</taxon>
        <taxon>Aureimonas</taxon>
    </lineage>
</organism>
<dbReference type="Gene3D" id="3.40.50.620">
    <property type="entry name" value="HUPs"/>
    <property type="match status" value="1"/>
</dbReference>
<dbReference type="SUPFAM" id="SSF52374">
    <property type="entry name" value="Nucleotidylyl transferase"/>
    <property type="match status" value="1"/>
</dbReference>
<feature type="binding site" evidence="8">
    <location>
        <position position="255"/>
    </location>
    <ligand>
        <name>ATP</name>
        <dbReference type="ChEBI" id="CHEBI:30616"/>
    </ligand>
</feature>
<dbReference type="Pfam" id="PF00749">
    <property type="entry name" value="tRNA-synt_1c"/>
    <property type="match status" value="1"/>
</dbReference>
<dbReference type="InterPro" id="IPR045462">
    <property type="entry name" value="aa-tRNA-synth_I_cd-bd"/>
</dbReference>
<comment type="catalytic activity">
    <reaction evidence="8">
        <text>tRNA(Glu) + L-glutamate + ATP = L-glutamyl-tRNA(Glu) + AMP + diphosphate</text>
        <dbReference type="Rhea" id="RHEA:23540"/>
        <dbReference type="Rhea" id="RHEA-COMP:9663"/>
        <dbReference type="Rhea" id="RHEA-COMP:9680"/>
        <dbReference type="ChEBI" id="CHEBI:29985"/>
        <dbReference type="ChEBI" id="CHEBI:30616"/>
        <dbReference type="ChEBI" id="CHEBI:33019"/>
        <dbReference type="ChEBI" id="CHEBI:78442"/>
        <dbReference type="ChEBI" id="CHEBI:78520"/>
        <dbReference type="ChEBI" id="CHEBI:456215"/>
        <dbReference type="EC" id="6.1.1.17"/>
    </reaction>
</comment>
<feature type="domain" description="Aminoacyl-tRNA synthetase class I anticodon-binding" evidence="10">
    <location>
        <begin position="393"/>
        <end position="455"/>
    </location>
</feature>
<keyword evidence="4 8" id="KW-0547">Nucleotide-binding</keyword>
<accession>A0A917E118</accession>
<evidence type="ECO:0000256" key="1">
    <source>
        <dbReference type="ARBA" id="ARBA00007894"/>
    </source>
</evidence>
<evidence type="ECO:0000256" key="7">
    <source>
        <dbReference type="ARBA" id="ARBA00023146"/>
    </source>
</evidence>
<evidence type="ECO:0000259" key="10">
    <source>
        <dbReference type="Pfam" id="PF19269"/>
    </source>
</evidence>
<dbReference type="PROSITE" id="PS00178">
    <property type="entry name" value="AA_TRNA_LIGASE_I"/>
    <property type="match status" value="1"/>
</dbReference>
<dbReference type="HAMAP" id="MF_00022">
    <property type="entry name" value="Glu_tRNA_synth_type1"/>
    <property type="match status" value="1"/>
</dbReference>
<evidence type="ECO:0000313" key="11">
    <source>
        <dbReference type="EMBL" id="GGD91348.1"/>
    </source>
</evidence>
<dbReference type="GO" id="GO:0005737">
    <property type="term" value="C:cytoplasm"/>
    <property type="evidence" value="ECO:0007669"/>
    <property type="project" value="UniProtKB-SubCell"/>
</dbReference>
<keyword evidence="5 8" id="KW-0067">ATP-binding</keyword>
<dbReference type="Pfam" id="PF19269">
    <property type="entry name" value="Anticodon_2"/>
    <property type="match status" value="1"/>
</dbReference>
<evidence type="ECO:0000256" key="4">
    <source>
        <dbReference type="ARBA" id="ARBA00022741"/>
    </source>
</evidence>
<reference evidence="11" key="1">
    <citation type="journal article" date="2014" name="Int. J. Syst. Evol. Microbiol.">
        <title>Complete genome sequence of Corynebacterium casei LMG S-19264T (=DSM 44701T), isolated from a smear-ripened cheese.</title>
        <authorList>
            <consortium name="US DOE Joint Genome Institute (JGI-PGF)"/>
            <person name="Walter F."/>
            <person name="Albersmeier A."/>
            <person name="Kalinowski J."/>
            <person name="Ruckert C."/>
        </authorList>
    </citation>
    <scope>NUCLEOTIDE SEQUENCE</scope>
    <source>
        <strain evidence="11">CGMCC 1.15367</strain>
    </source>
</reference>
<protein>
    <recommendedName>
        <fullName evidence="8">Glutamate--tRNA ligase</fullName>
        <ecNumber evidence="8">6.1.1.17</ecNumber>
    </recommendedName>
    <alternativeName>
        <fullName evidence="8">Glutamyl-tRNA synthetase</fullName>
        <shortName evidence="8">GluRS</shortName>
    </alternativeName>
</protein>
<dbReference type="PRINTS" id="PR00987">
    <property type="entry name" value="TRNASYNTHGLU"/>
</dbReference>
<dbReference type="GO" id="GO:0004818">
    <property type="term" value="F:glutamate-tRNA ligase activity"/>
    <property type="evidence" value="ECO:0007669"/>
    <property type="project" value="UniProtKB-UniRule"/>
</dbReference>
<comment type="subcellular location">
    <subcellularLocation>
        <location evidence="8">Cytoplasm</location>
    </subcellularLocation>
</comment>
<keyword evidence="2 8" id="KW-0963">Cytoplasm</keyword>
<evidence type="ECO:0000256" key="5">
    <source>
        <dbReference type="ARBA" id="ARBA00022840"/>
    </source>
</evidence>
<dbReference type="Gene3D" id="1.10.10.350">
    <property type="match status" value="1"/>
</dbReference>
<name>A0A917E118_9HYPH</name>
<feature type="short sequence motif" description="'KMSKS' region" evidence="8">
    <location>
        <begin position="252"/>
        <end position="256"/>
    </location>
</feature>
<dbReference type="InterPro" id="IPR008925">
    <property type="entry name" value="aa_tRNA-synth_I_cd-bd_sf"/>
</dbReference>
<dbReference type="EC" id="6.1.1.17" evidence="8"/>
<comment type="subunit">
    <text evidence="8">Monomer.</text>
</comment>
<dbReference type="InterPro" id="IPR004527">
    <property type="entry name" value="Glu-tRNA-ligase_bac/mito"/>
</dbReference>
<comment type="caution">
    <text evidence="11">The sequence shown here is derived from an EMBL/GenBank/DDBJ whole genome shotgun (WGS) entry which is preliminary data.</text>
</comment>
<keyword evidence="7 8" id="KW-0030">Aminoacyl-tRNA synthetase</keyword>
<sequence>MTRRVRFAPSPTGYIHIGNLRTALFNWLFAKEQGEAGHFLLRYDDTDRERSKAEYAEAILADLEWIGIRPDAIDRQSDRIAVYDAAVARLKAAGVLYPCFETPEDLELKRKRQMARGLPPIYGREALRLSEAERQRLVAEGHVPHWRFLLPNFERDPFAPRRSEVTWDDLVLGPQVVDLASLSDPVLVREDGTYLYTLCSVVDDGELGIDHVIRGGDHITNTGIQIALFQALGFAPPRFGHHNLLTTVEGEGLSKRSGALSLRSLREEGIEPMAVASLAVLTGLSGAIEAAPDLAALGRRLVLTEVSASASKFDPAELERLSAEIVHALPAERVRPALEAMGVPPEEVDAFWSAVRGNCARVAEAAVWREVVYGAPSLPALEDAGFLASALALLPPEPWGPTTWKEWTEAVKGATGRRGRALFMPLRLALTGLDHGPELAALLPLIGRERVAARLA</sequence>
<proteinExistence type="inferred from homology"/>
<comment type="caution">
    <text evidence="8">Lacks conserved residue(s) required for the propagation of feature annotation.</text>
</comment>
<dbReference type="PANTHER" id="PTHR43311">
    <property type="entry name" value="GLUTAMATE--TRNA LIGASE"/>
    <property type="match status" value="1"/>
</dbReference>
<dbReference type="InterPro" id="IPR014729">
    <property type="entry name" value="Rossmann-like_a/b/a_fold"/>
</dbReference>
<comment type="function">
    <text evidence="8">Catalyzes the attachment of glutamate to tRNA(Glu) in a two-step reaction: glutamate is first activated by ATP to form Glu-AMP and then transferred to the acceptor end of tRNA(Glu).</text>
</comment>
<dbReference type="InterPro" id="IPR001412">
    <property type="entry name" value="aa-tRNA-synth_I_CS"/>
</dbReference>
<dbReference type="AlphaFoldDB" id="A0A917E118"/>
<feature type="domain" description="Glutamyl/glutaminyl-tRNA synthetase class Ib catalytic" evidence="9">
    <location>
        <begin position="4"/>
        <end position="317"/>
    </location>
</feature>
<evidence type="ECO:0000256" key="2">
    <source>
        <dbReference type="ARBA" id="ARBA00022490"/>
    </source>
</evidence>
<evidence type="ECO:0000256" key="8">
    <source>
        <dbReference type="HAMAP-Rule" id="MF_00022"/>
    </source>
</evidence>
<gene>
    <name evidence="8 11" type="primary">gltX</name>
    <name evidence="11" type="ORF">GCM10011390_07640</name>
</gene>
<evidence type="ECO:0000256" key="3">
    <source>
        <dbReference type="ARBA" id="ARBA00022598"/>
    </source>
</evidence>
<evidence type="ECO:0000313" key="12">
    <source>
        <dbReference type="Proteomes" id="UP000644699"/>
    </source>
</evidence>
<keyword evidence="6 8" id="KW-0648">Protein biosynthesis</keyword>
<dbReference type="EMBL" id="BMIQ01000001">
    <property type="protein sequence ID" value="GGD91348.1"/>
    <property type="molecule type" value="Genomic_DNA"/>
</dbReference>
<feature type="short sequence motif" description="'HIGH' region" evidence="8">
    <location>
        <begin position="9"/>
        <end position="19"/>
    </location>
</feature>
<keyword evidence="12" id="KW-1185">Reference proteome</keyword>
<comment type="similarity">
    <text evidence="1 8">Belongs to the class-I aminoacyl-tRNA synthetase family. Glutamate--tRNA ligase type 1 subfamily.</text>
</comment>
<evidence type="ECO:0000256" key="6">
    <source>
        <dbReference type="ARBA" id="ARBA00022917"/>
    </source>
</evidence>
<dbReference type="PANTHER" id="PTHR43311:SF2">
    <property type="entry name" value="GLUTAMATE--TRNA LIGASE, MITOCHONDRIAL-RELATED"/>
    <property type="match status" value="1"/>
</dbReference>